<keyword evidence="1" id="KW-1133">Transmembrane helix</keyword>
<keyword evidence="1" id="KW-0812">Transmembrane</keyword>
<organism evidence="2">
    <name type="scientific">Arundo donax</name>
    <name type="common">Giant reed</name>
    <name type="synonym">Donax arundinaceus</name>
    <dbReference type="NCBI Taxonomy" id="35708"/>
    <lineage>
        <taxon>Eukaryota</taxon>
        <taxon>Viridiplantae</taxon>
        <taxon>Streptophyta</taxon>
        <taxon>Embryophyta</taxon>
        <taxon>Tracheophyta</taxon>
        <taxon>Spermatophyta</taxon>
        <taxon>Magnoliopsida</taxon>
        <taxon>Liliopsida</taxon>
        <taxon>Poales</taxon>
        <taxon>Poaceae</taxon>
        <taxon>PACMAD clade</taxon>
        <taxon>Arundinoideae</taxon>
        <taxon>Arundineae</taxon>
        <taxon>Arundo</taxon>
    </lineage>
</organism>
<keyword evidence="1" id="KW-0472">Membrane</keyword>
<sequence>MKKDRPLIWYFLRPKISVVLAFKIYPKINIVLASQYIFLSISLLTTSRFLHSLLFHSLISVL</sequence>
<protein>
    <submittedName>
        <fullName evidence="2">Uncharacterized protein</fullName>
    </submittedName>
</protein>
<dbReference type="EMBL" id="GBRH01184031">
    <property type="protein sequence ID" value="JAE13865.1"/>
    <property type="molecule type" value="Transcribed_RNA"/>
</dbReference>
<reference evidence="2" key="1">
    <citation type="submission" date="2014-09" db="EMBL/GenBank/DDBJ databases">
        <authorList>
            <person name="Magalhaes I.L.F."/>
            <person name="Oliveira U."/>
            <person name="Santos F.R."/>
            <person name="Vidigal T.H.D.A."/>
            <person name="Brescovit A.D."/>
            <person name="Santos A.J."/>
        </authorList>
    </citation>
    <scope>NUCLEOTIDE SEQUENCE</scope>
    <source>
        <tissue evidence="2">Shoot tissue taken approximately 20 cm above the soil surface</tissue>
    </source>
</reference>
<name>A0A0A9FLH2_ARUDO</name>
<proteinExistence type="predicted"/>
<reference evidence="2" key="2">
    <citation type="journal article" date="2015" name="Data Brief">
        <title>Shoot transcriptome of the giant reed, Arundo donax.</title>
        <authorList>
            <person name="Barrero R.A."/>
            <person name="Guerrero F.D."/>
            <person name="Moolhuijzen P."/>
            <person name="Goolsby J.A."/>
            <person name="Tidwell J."/>
            <person name="Bellgard S.E."/>
            <person name="Bellgard M.I."/>
        </authorList>
    </citation>
    <scope>NUCLEOTIDE SEQUENCE</scope>
    <source>
        <tissue evidence="2">Shoot tissue taken approximately 20 cm above the soil surface</tissue>
    </source>
</reference>
<dbReference type="AlphaFoldDB" id="A0A0A9FLH2"/>
<evidence type="ECO:0000256" key="1">
    <source>
        <dbReference type="SAM" id="Phobius"/>
    </source>
</evidence>
<accession>A0A0A9FLH2</accession>
<evidence type="ECO:0000313" key="2">
    <source>
        <dbReference type="EMBL" id="JAE13865.1"/>
    </source>
</evidence>
<feature type="transmembrane region" description="Helical" evidence="1">
    <location>
        <begin position="37"/>
        <end position="59"/>
    </location>
</feature>